<sequence length="176" mass="20598">MGVFSKIRKLFNIYPISRSVVSYTLIFPTSCLIQQTLAGKRWETYDLQKVFRFWIYGTFFLSPVVYGYVRTLSKWFPELDLKTNMIRIAIDQLIYAPIMTAAFFGGMALLEGRDLKYAEEEIRKKFLPTFKTGLCYWPIVQTVNFSYIPEKNRVPFLSLCGMAWTVFLSFVLDRKG</sequence>
<dbReference type="PANTHER" id="PTHR11266:SF75">
    <property type="entry name" value="IP10007P-RELATED"/>
    <property type="match status" value="1"/>
</dbReference>
<evidence type="ECO:0000256" key="5">
    <source>
        <dbReference type="ARBA" id="ARBA00023136"/>
    </source>
</evidence>
<dbReference type="Pfam" id="PF04117">
    <property type="entry name" value="Mpv17_PMP22"/>
    <property type="match status" value="1"/>
</dbReference>
<dbReference type="GO" id="GO:0016020">
    <property type="term" value="C:membrane"/>
    <property type="evidence" value="ECO:0007669"/>
    <property type="project" value="UniProtKB-SubCell"/>
</dbReference>
<evidence type="ECO:0000313" key="8">
    <source>
        <dbReference type="Proteomes" id="UP001431783"/>
    </source>
</evidence>
<dbReference type="EMBL" id="JARQZJ010000018">
    <property type="protein sequence ID" value="KAK9873335.1"/>
    <property type="molecule type" value="Genomic_DNA"/>
</dbReference>
<feature type="transmembrane region" description="Helical" evidence="6">
    <location>
        <begin position="20"/>
        <end position="38"/>
    </location>
</feature>
<dbReference type="PANTHER" id="PTHR11266">
    <property type="entry name" value="PEROXISOMAL MEMBRANE PROTEIN 2, PXMP2 MPV17"/>
    <property type="match status" value="1"/>
</dbReference>
<keyword evidence="4 6" id="KW-1133">Transmembrane helix</keyword>
<proteinExistence type="inferred from homology"/>
<dbReference type="AlphaFoldDB" id="A0AAW1TZM3"/>
<evidence type="ECO:0000256" key="1">
    <source>
        <dbReference type="ARBA" id="ARBA00004141"/>
    </source>
</evidence>
<reference evidence="7 8" key="1">
    <citation type="submission" date="2023-03" db="EMBL/GenBank/DDBJ databases">
        <title>Genome insight into feeding habits of ladybird beetles.</title>
        <authorList>
            <person name="Li H.-S."/>
            <person name="Huang Y.-H."/>
            <person name="Pang H."/>
        </authorList>
    </citation>
    <scope>NUCLEOTIDE SEQUENCE [LARGE SCALE GENOMIC DNA]</scope>
    <source>
        <strain evidence="7">SYSU_2023b</strain>
        <tissue evidence="7">Whole body</tissue>
    </source>
</reference>
<gene>
    <name evidence="7" type="ORF">WA026_022141</name>
</gene>
<comment type="caution">
    <text evidence="7">The sequence shown here is derived from an EMBL/GenBank/DDBJ whole genome shotgun (WGS) entry which is preliminary data.</text>
</comment>
<evidence type="ECO:0000256" key="2">
    <source>
        <dbReference type="ARBA" id="ARBA00006824"/>
    </source>
</evidence>
<keyword evidence="8" id="KW-1185">Reference proteome</keyword>
<evidence type="ECO:0008006" key="9">
    <source>
        <dbReference type="Google" id="ProtNLM"/>
    </source>
</evidence>
<feature type="transmembrane region" description="Helical" evidence="6">
    <location>
        <begin position="154"/>
        <end position="172"/>
    </location>
</feature>
<dbReference type="Proteomes" id="UP001431783">
    <property type="component" value="Unassembled WGS sequence"/>
</dbReference>
<organism evidence="7 8">
    <name type="scientific">Henosepilachna vigintioctopunctata</name>
    <dbReference type="NCBI Taxonomy" id="420089"/>
    <lineage>
        <taxon>Eukaryota</taxon>
        <taxon>Metazoa</taxon>
        <taxon>Ecdysozoa</taxon>
        <taxon>Arthropoda</taxon>
        <taxon>Hexapoda</taxon>
        <taxon>Insecta</taxon>
        <taxon>Pterygota</taxon>
        <taxon>Neoptera</taxon>
        <taxon>Endopterygota</taxon>
        <taxon>Coleoptera</taxon>
        <taxon>Polyphaga</taxon>
        <taxon>Cucujiformia</taxon>
        <taxon>Coccinelloidea</taxon>
        <taxon>Coccinellidae</taxon>
        <taxon>Epilachninae</taxon>
        <taxon>Epilachnini</taxon>
        <taxon>Henosepilachna</taxon>
    </lineage>
</organism>
<accession>A0AAW1TZM3</accession>
<name>A0AAW1TZM3_9CUCU</name>
<evidence type="ECO:0000256" key="3">
    <source>
        <dbReference type="ARBA" id="ARBA00022692"/>
    </source>
</evidence>
<keyword evidence="3 6" id="KW-0812">Transmembrane</keyword>
<feature type="transmembrane region" description="Helical" evidence="6">
    <location>
        <begin position="89"/>
        <end position="110"/>
    </location>
</feature>
<dbReference type="GO" id="GO:0005739">
    <property type="term" value="C:mitochondrion"/>
    <property type="evidence" value="ECO:0007669"/>
    <property type="project" value="TreeGrafter"/>
</dbReference>
<evidence type="ECO:0000256" key="4">
    <source>
        <dbReference type="ARBA" id="ARBA00022989"/>
    </source>
</evidence>
<evidence type="ECO:0000256" key="6">
    <source>
        <dbReference type="RuleBase" id="RU363053"/>
    </source>
</evidence>
<protein>
    <recommendedName>
        <fullName evidence="9">Mpv17-like protein</fullName>
    </recommendedName>
</protein>
<comment type="subcellular location">
    <subcellularLocation>
        <location evidence="1">Membrane</location>
        <topology evidence="1">Multi-pass membrane protein</topology>
    </subcellularLocation>
</comment>
<comment type="similarity">
    <text evidence="2 6">Belongs to the peroxisomal membrane protein PXMP2/4 family.</text>
</comment>
<evidence type="ECO:0000313" key="7">
    <source>
        <dbReference type="EMBL" id="KAK9873335.1"/>
    </source>
</evidence>
<feature type="transmembrane region" description="Helical" evidence="6">
    <location>
        <begin position="50"/>
        <end position="69"/>
    </location>
</feature>
<dbReference type="InterPro" id="IPR007248">
    <property type="entry name" value="Mpv17_PMP22"/>
</dbReference>
<keyword evidence="5 6" id="KW-0472">Membrane</keyword>